<sequence>MPLPKPPPDPPPANGPPANGPPANGAPANSPVDERAIAAQVPRLRRYAAALAGNLSDADDLVQDCIEKALANRHTLRDVTRLGGWLLSILHNLHVSGLRWRRRRGPEVPVEDLANDLALSAAPADRAEVRDFVRAFNQLSEEHRAVLLLTGLEGLSYREAAEVLGVPVGTVMSRLARARERLRVLLDGGTEQAVRRIK</sequence>
<name>A0A4D8PEE8_9PROT</name>
<dbReference type="SUPFAM" id="SSF88659">
    <property type="entry name" value="Sigma3 and sigma4 domains of RNA polymerase sigma factors"/>
    <property type="match status" value="1"/>
</dbReference>
<dbReference type="InterPro" id="IPR036388">
    <property type="entry name" value="WH-like_DNA-bd_sf"/>
</dbReference>
<evidence type="ECO:0000259" key="6">
    <source>
        <dbReference type="Pfam" id="PF08281"/>
    </source>
</evidence>
<dbReference type="Proteomes" id="UP000298595">
    <property type="component" value="Chromosome"/>
</dbReference>
<dbReference type="InterPro" id="IPR013249">
    <property type="entry name" value="RNA_pol_sigma70_r4_t2"/>
</dbReference>
<evidence type="ECO:0000313" key="8">
    <source>
        <dbReference type="EMBL" id="QCN94697.1"/>
    </source>
</evidence>
<evidence type="ECO:0000259" key="7">
    <source>
        <dbReference type="Pfam" id="PF22029"/>
    </source>
</evidence>
<dbReference type="InterPro" id="IPR013325">
    <property type="entry name" value="RNA_pol_sigma_r2"/>
</dbReference>
<dbReference type="KEGG" id="aare:D3093_05150"/>
<dbReference type="GO" id="GO:0003677">
    <property type="term" value="F:DNA binding"/>
    <property type="evidence" value="ECO:0007669"/>
    <property type="project" value="InterPro"/>
</dbReference>
<dbReference type="RefSeq" id="WP_137114813.1">
    <property type="nucleotide sequence ID" value="NZ_CP032321.1"/>
</dbReference>
<comment type="similarity">
    <text evidence="1">Belongs to the sigma-70 factor family. ECF subfamily.</text>
</comment>
<evidence type="ECO:0000256" key="2">
    <source>
        <dbReference type="ARBA" id="ARBA00023015"/>
    </source>
</evidence>
<dbReference type="GO" id="GO:0016987">
    <property type="term" value="F:sigma factor activity"/>
    <property type="evidence" value="ECO:0007669"/>
    <property type="project" value="UniProtKB-KW"/>
</dbReference>
<reference evidence="8 9" key="1">
    <citation type="submission" date="2018-09" db="EMBL/GenBank/DDBJ databases">
        <title>Whole genome based analysis of evolution and adaptive divergence in Indian and Brazilian strains of Azospirillum brasilense.</title>
        <authorList>
            <person name="Singh C."/>
            <person name="Tripathi A.K."/>
        </authorList>
    </citation>
    <scope>NUCLEOTIDE SEQUENCE [LARGE SCALE GENOMIC DNA]</scope>
    <source>
        <strain evidence="8 9">MTCC4035</strain>
    </source>
</reference>
<dbReference type="PANTHER" id="PTHR43133:SF25">
    <property type="entry name" value="RNA POLYMERASE SIGMA FACTOR RFAY-RELATED"/>
    <property type="match status" value="1"/>
</dbReference>
<evidence type="ECO:0000256" key="3">
    <source>
        <dbReference type="ARBA" id="ARBA00023082"/>
    </source>
</evidence>
<dbReference type="Gene3D" id="1.10.1740.10">
    <property type="match status" value="1"/>
</dbReference>
<evidence type="ECO:0000256" key="4">
    <source>
        <dbReference type="ARBA" id="ARBA00023163"/>
    </source>
</evidence>
<feature type="compositionally biased region" description="Low complexity" evidence="5">
    <location>
        <begin position="21"/>
        <end position="30"/>
    </location>
</feature>
<dbReference type="Pfam" id="PF22029">
    <property type="entry name" value="PhyR_sigma2"/>
    <property type="match status" value="1"/>
</dbReference>
<feature type="domain" description="PhyR sigma2" evidence="7">
    <location>
        <begin position="37"/>
        <end position="91"/>
    </location>
</feature>
<dbReference type="SUPFAM" id="SSF88946">
    <property type="entry name" value="Sigma2 domain of RNA polymerase sigma factors"/>
    <property type="match status" value="1"/>
</dbReference>
<protein>
    <submittedName>
        <fullName evidence="8">RNA polymerase sigma factor</fullName>
    </submittedName>
</protein>
<gene>
    <name evidence="8" type="ORF">D3093_05150</name>
</gene>
<dbReference type="PANTHER" id="PTHR43133">
    <property type="entry name" value="RNA POLYMERASE ECF-TYPE SIGMA FACTO"/>
    <property type="match status" value="1"/>
</dbReference>
<dbReference type="Gene3D" id="1.10.10.10">
    <property type="entry name" value="Winged helix-like DNA-binding domain superfamily/Winged helix DNA-binding domain"/>
    <property type="match status" value="1"/>
</dbReference>
<organism evidence="8 9">
    <name type="scientific">Azospirillum argentinense</name>
    <dbReference type="NCBI Taxonomy" id="2970906"/>
    <lineage>
        <taxon>Bacteria</taxon>
        <taxon>Pseudomonadati</taxon>
        <taxon>Pseudomonadota</taxon>
        <taxon>Alphaproteobacteria</taxon>
        <taxon>Rhodospirillales</taxon>
        <taxon>Azospirillaceae</taxon>
        <taxon>Azospirillum</taxon>
    </lineage>
</organism>
<accession>A0A4D8PEE8</accession>
<dbReference type="InterPro" id="IPR014284">
    <property type="entry name" value="RNA_pol_sigma-70_dom"/>
</dbReference>
<dbReference type="InterPro" id="IPR053866">
    <property type="entry name" value="PhyR_sigma2"/>
</dbReference>
<proteinExistence type="inferred from homology"/>
<dbReference type="GO" id="GO:0006352">
    <property type="term" value="P:DNA-templated transcription initiation"/>
    <property type="evidence" value="ECO:0007669"/>
    <property type="project" value="InterPro"/>
</dbReference>
<dbReference type="CDD" id="cd06171">
    <property type="entry name" value="Sigma70_r4"/>
    <property type="match status" value="1"/>
</dbReference>
<dbReference type="InterPro" id="IPR039425">
    <property type="entry name" value="RNA_pol_sigma-70-like"/>
</dbReference>
<dbReference type="AlphaFoldDB" id="A0A4D8PEE8"/>
<dbReference type="EMBL" id="CP032321">
    <property type="protein sequence ID" value="QCN94697.1"/>
    <property type="molecule type" value="Genomic_DNA"/>
</dbReference>
<keyword evidence="3" id="KW-0731">Sigma factor</keyword>
<dbReference type="Pfam" id="PF08281">
    <property type="entry name" value="Sigma70_r4_2"/>
    <property type="match status" value="1"/>
</dbReference>
<feature type="region of interest" description="Disordered" evidence="5">
    <location>
        <begin position="1"/>
        <end position="30"/>
    </location>
</feature>
<dbReference type="InterPro" id="IPR013324">
    <property type="entry name" value="RNA_pol_sigma_r3/r4-like"/>
</dbReference>
<evidence type="ECO:0000313" key="9">
    <source>
        <dbReference type="Proteomes" id="UP000298595"/>
    </source>
</evidence>
<keyword evidence="4" id="KW-0804">Transcription</keyword>
<keyword evidence="2" id="KW-0805">Transcription regulation</keyword>
<feature type="compositionally biased region" description="Pro residues" evidence="5">
    <location>
        <begin position="1"/>
        <end position="20"/>
    </location>
</feature>
<evidence type="ECO:0000256" key="5">
    <source>
        <dbReference type="SAM" id="MobiDB-lite"/>
    </source>
</evidence>
<dbReference type="NCBIfam" id="TIGR02937">
    <property type="entry name" value="sigma70-ECF"/>
    <property type="match status" value="1"/>
</dbReference>
<evidence type="ECO:0000256" key="1">
    <source>
        <dbReference type="ARBA" id="ARBA00010641"/>
    </source>
</evidence>
<feature type="domain" description="RNA polymerase sigma factor 70 region 4 type 2" evidence="6">
    <location>
        <begin position="132"/>
        <end position="182"/>
    </location>
</feature>